<dbReference type="AlphaFoldDB" id="A0A0F9EJV8"/>
<dbReference type="CDD" id="cd00093">
    <property type="entry name" value="HTH_XRE"/>
    <property type="match status" value="1"/>
</dbReference>
<dbReference type="InterPro" id="IPR010982">
    <property type="entry name" value="Lambda_DNA-bd_dom_sf"/>
</dbReference>
<feature type="domain" description="HTH cro/C1-type" evidence="1">
    <location>
        <begin position="4"/>
        <end position="60"/>
    </location>
</feature>
<reference evidence="2" key="1">
    <citation type="journal article" date="2015" name="Nature">
        <title>Complex archaea that bridge the gap between prokaryotes and eukaryotes.</title>
        <authorList>
            <person name="Spang A."/>
            <person name="Saw J.H."/>
            <person name="Jorgensen S.L."/>
            <person name="Zaremba-Niedzwiedzka K."/>
            <person name="Martijn J."/>
            <person name="Lind A.E."/>
            <person name="van Eijk R."/>
            <person name="Schleper C."/>
            <person name="Guy L."/>
            <person name="Ettema T.J."/>
        </authorList>
    </citation>
    <scope>NUCLEOTIDE SEQUENCE</scope>
</reference>
<sequence>MHPLTRRRRGKGLSMHGLAQLSGVAKTTIVKIENRQYTRDAWPVTLARLAEALGCEPSDLME</sequence>
<dbReference type="SUPFAM" id="SSF47413">
    <property type="entry name" value="lambda repressor-like DNA-binding domains"/>
    <property type="match status" value="1"/>
</dbReference>
<dbReference type="SMART" id="SM00530">
    <property type="entry name" value="HTH_XRE"/>
    <property type="match status" value="1"/>
</dbReference>
<proteinExistence type="predicted"/>
<evidence type="ECO:0000313" key="2">
    <source>
        <dbReference type="EMBL" id="KKL45195.1"/>
    </source>
</evidence>
<organism evidence="2">
    <name type="scientific">marine sediment metagenome</name>
    <dbReference type="NCBI Taxonomy" id="412755"/>
    <lineage>
        <taxon>unclassified sequences</taxon>
        <taxon>metagenomes</taxon>
        <taxon>ecological metagenomes</taxon>
    </lineage>
</organism>
<accession>A0A0F9EJV8</accession>
<name>A0A0F9EJV8_9ZZZZ</name>
<dbReference type="InterPro" id="IPR001387">
    <property type="entry name" value="Cro/C1-type_HTH"/>
</dbReference>
<protein>
    <recommendedName>
        <fullName evidence="1">HTH cro/C1-type domain-containing protein</fullName>
    </recommendedName>
</protein>
<comment type="caution">
    <text evidence="2">The sequence shown here is derived from an EMBL/GenBank/DDBJ whole genome shotgun (WGS) entry which is preliminary data.</text>
</comment>
<gene>
    <name evidence="2" type="ORF">LCGC14_2358100</name>
</gene>
<dbReference type="GO" id="GO:0003677">
    <property type="term" value="F:DNA binding"/>
    <property type="evidence" value="ECO:0007669"/>
    <property type="project" value="InterPro"/>
</dbReference>
<dbReference type="PROSITE" id="PS50943">
    <property type="entry name" value="HTH_CROC1"/>
    <property type="match status" value="1"/>
</dbReference>
<evidence type="ECO:0000259" key="1">
    <source>
        <dbReference type="PROSITE" id="PS50943"/>
    </source>
</evidence>
<dbReference type="EMBL" id="LAZR01034478">
    <property type="protein sequence ID" value="KKL45195.1"/>
    <property type="molecule type" value="Genomic_DNA"/>
</dbReference>
<dbReference type="Gene3D" id="1.10.260.40">
    <property type="entry name" value="lambda repressor-like DNA-binding domains"/>
    <property type="match status" value="1"/>
</dbReference>
<dbReference type="Pfam" id="PF01381">
    <property type="entry name" value="HTH_3"/>
    <property type="match status" value="1"/>
</dbReference>